<comment type="caution">
    <text evidence="1">The sequence shown here is derived from an EMBL/GenBank/DDBJ whole genome shotgun (WGS) entry which is preliminary data.</text>
</comment>
<reference evidence="1 2" key="1">
    <citation type="submission" date="2018-03" db="EMBL/GenBank/DDBJ databases">
        <title>Genomic Encyclopedia of Archaeal and Bacterial Type Strains, Phase II (KMG-II): from individual species to whole genera.</title>
        <authorList>
            <person name="Goeker M."/>
        </authorList>
    </citation>
    <scope>NUCLEOTIDE SEQUENCE [LARGE SCALE GENOMIC DNA]</scope>
    <source>
        <strain evidence="1 2">DSM 100214</strain>
    </source>
</reference>
<dbReference type="EMBL" id="QICL01000001">
    <property type="protein sequence ID" value="PXV68953.1"/>
    <property type="molecule type" value="Genomic_DNA"/>
</dbReference>
<dbReference type="Proteomes" id="UP000247973">
    <property type="component" value="Unassembled WGS sequence"/>
</dbReference>
<evidence type="ECO:0000313" key="2">
    <source>
        <dbReference type="Proteomes" id="UP000247973"/>
    </source>
</evidence>
<sequence>MKMLENILNKLYRTKETPEILLFRQKVESIAAKLEYLKSMEPQTDEDYLNIPLIVQYAKLTTEINLEIAEIYIADVLE</sequence>
<keyword evidence="2" id="KW-1185">Reference proteome</keyword>
<organism evidence="1 2">
    <name type="scientific">Dysgonomonas alginatilytica</name>
    <dbReference type="NCBI Taxonomy" id="1605892"/>
    <lineage>
        <taxon>Bacteria</taxon>
        <taxon>Pseudomonadati</taxon>
        <taxon>Bacteroidota</taxon>
        <taxon>Bacteroidia</taxon>
        <taxon>Bacteroidales</taxon>
        <taxon>Dysgonomonadaceae</taxon>
        <taxon>Dysgonomonas</taxon>
    </lineage>
</organism>
<accession>A0A2V3PTK4</accession>
<dbReference type="AlphaFoldDB" id="A0A2V3PTK4"/>
<evidence type="ECO:0000313" key="1">
    <source>
        <dbReference type="EMBL" id="PXV68953.1"/>
    </source>
</evidence>
<gene>
    <name evidence="1" type="ORF">CLV62_101219</name>
</gene>
<protein>
    <submittedName>
        <fullName evidence="1">Uncharacterized protein</fullName>
    </submittedName>
</protein>
<proteinExistence type="predicted"/>
<name>A0A2V3PTK4_9BACT</name>